<keyword evidence="2" id="KW-1185">Reference proteome</keyword>
<reference evidence="1 2" key="1">
    <citation type="journal article" date="2024" name="Appl. Microbiol. Biotechnol.">
        <title>Biosynthetic gene clusters with biotechnological applications in novel Antarctic isolates from Actinomycetota.</title>
        <authorList>
            <person name="Bruna P."/>
            <person name="Nunez-Montero K."/>
            <person name="Contreras M.J."/>
            <person name="Leal K."/>
            <person name="Garcia M."/>
            <person name="Abanto M."/>
            <person name="Barrientos L."/>
        </authorList>
    </citation>
    <scope>NUCLEOTIDE SEQUENCE [LARGE SCALE GENOMIC DNA]</scope>
    <source>
        <strain evidence="1 2">Se16.17</strain>
    </source>
</reference>
<proteinExistence type="predicted"/>
<evidence type="ECO:0000313" key="2">
    <source>
        <dbReference type="Proteomes" id="UP001448614"/>
    </source>
</evidence>
<sequence>MNASEIPQRTVVRFFPDYGDTVLWLDVPIEYSLTGLTEELVHELRDWEQFYYDSLTRDFTWKSTERAAKYTVEGQRLAQRVADELGDGYQVEFKPYGENAQARRFHGTKAPNATAVAAFDALAAAAQAGKEEAFRALAARQPGEGTGWFATAPLSGKVFRPTRAEPE</sequence>
<protein>
    <submittedName>
        <fullName evidence="1">Uncharacterized protein</fullName>
    </submittedName>
</protein>
<evidence type="ECO:0000313" key="1">
    <source>
        <dbReference type="EMBL" id="MEO3942746.1"/>
    </source>
</evidence>
<comment type="caution">
    <text evidence="1">The sequence shown here is derived from an EMBL/GenBank/DDBJ whole genome shotgun (WGS) entry which is preliminary data.</text>
</comment>
<gene>
    <name evidence="1" type="ORF">V3C41_16865</name>
</gene>
<name>A0ABV0GVS9_PAENI</name>
<dbReference type="RefSeq" id="WP_347783270.1">
    <property type="nucleotide sequence ID" value="NZ_JBBMFV010000004.1"/>
</dbReference>
<dbReference type="EMBL" id="JBBMFV010000004">
    <property type="protein sequence ID" value="MEO3942746.1"/>
    <property type="molecule type" value="Genomic_DNA"/>
</dbReference>
<accession>A0ABV0GVS9</accession>
<organism evidence="1 2">
    <name type="scientific">Paenarthrobacter nicotinovorans</name>
    <name type="common">Arthrobacter nicotinovorans</name>
    <dbReference type="NCBI Taxonomy" id="29320"/>
    <lineage>
        <taxon>Bacteria</taxon>
        <taxon>Bacillati</taxon>
        <taxon>Actinomycetota</taxon>
        <taxon>Actinomycetes</taxon>
        <taxon>Micrococcales</taxon>
        <taxon>Micrococcaceae</taxon>
        <taxon>Paenarthrobacter</taxon>
    </lineage>
</organism>
<dbReference type="Proteomes" id="UP001448614">
    <property type="component" value="Unassembled WGS sequence"/>
</dbReference>